<dbReference type="KEGG" id="lnn:F0161_00210"/>
<dbReference type="RefSeq" id="WP_150202991.1">
    <property type="nucleotide sequence ID" value="NZ_CP043939.1"/>
</dbReference>
<protein>
    <submittedName>
        <fullName evidence="1">MarR family transcriptional regulator</fullName>
    </submittedName>
</protein>
<dbReference type="Proteomes" id="UP000325295">
    <property type="component" value="Chromosome"/>
</dbReference>
<dbReference type="OrthoDB" id="15623at2"/>
<dbReference type="Gene3D" id="1.10.10.10">
    <property type="entry name" value="Winged helix-like DNA-binding domain superfamily/Winged helix DNA-binding domain"/>
    <property type="match status" value="1"/>
</dbReference>
<dbReference type="AlphaFoldDB" id="A0A5P1WXZ3"/>
<gene>
    <name evidence="1" type="ORF">F0161_00210</name>
</gene>
<organism evidence="1 2">
    <name type="scientific">Paucilactobacillus nenjiangensis</name>
    <dbReference type="NCBI Taxonomy" id="1296540"/>
    <lineage>
        <taxon>Bacteria</taxon>
        <taxon>Bacillati</taxon>
        <taxon>Bacillota</taxon>
        <taxon>Bacilli</taxon>
        <taxon>Lactobacillales</taxon>
        <taxon>Lactobacillaceae</taxon>
        <taxon>Paucilactobacillus</taxon>
    </lineage>
</organism>
<sequence length="60" mass="6459">MSSEEIVLKTLKESVEPLKSGEIATATKLSSSDVAKAIKSLKASEQIISPKHCYYACSDN</sequence>
<keyword evidence="2" id="KW-1185">Reference proteome</keyword>
<dbReference type="InterPro" id="IPR036388">
    <property type="entry name" value="WH-like_DNA-bd_sf"/>
</dbReference>
<dbReference type="EMBL" id="CP043939">
    <property type="protein sequence ID" value="QER66436.1"/>
    <property type="molecule type" value="Genomic_DNA"/>
</dbReference>
<reference evidence="1 2" key="1">
    <citation type="submission" date="2019-09" db="EMBL/GenBank/DDBJ databases">
        <title>Complete Genome Sequence of Lactobacillus nenjiangensis SH-Y15, isolated from sauerkraut.</title>
        <authorList>
            <person name="Yang H."/>
        </authorList>
    </citation>
    <scope>NUCLEOTIDE SEQUENCE [LARGE SCALE GENOMIC DNA]</scope>
    <source>
        <strain evidence="1 2">SH-Y15</strain>
    </source>
</reference>
<proteinExistence type="predicted"/>
<evidence type="ECO:0000313" key="2">
    <source>
        <dbReference type="Proteomes" id="UP000325295"/>
    </source>
</evidence>
<name>A0A5P1WXZ3_9LACO</name>
<dbReference type="SUPFAM" id="SSF46785">
    <property type="entry name" value="Winged helix' DNA-binding domain"/>
    <property type="match status" value="1"/>
</dbReference>
<evidence type="ECO:0000313" key="1">
    <source>
        <dbReference type="EMBL" id="QER66436.1"/>
    </source>
</evidence>
<accession>A0A5P1WXZ3</accession>
<dbReference type="InterPro" id="IPR036390">
    <property type="entry name" value="WH_DNA-bd_sf"/>
</dbReference>